<dbReference type="PANTHER" id="PTHR43711">
    <property type="entry name" value="TWO-COMPONENT HISTIDINE KINASE"/>
    <property type="match status" value="1"/>
</dbReference>
<dbReference type="CDD" id="cd00082">
    <property type="entry name" value="HisKA"/>
    <property type="match status" value="1"/>
</dbReference>
<dbReference type="Gene3D" id="1.10.287.130">
    <property type="match status" value="1"/>
</dbReference>
<dbReference type="OrthoDB" id="8127at2157"/>
<protein>
    <recommendedName>
        <fullName evidence="2">histidine kinase</fullName>
        <ecNumber evidence="2">2.7.13.3</ecNumber>
    </recommendedName>
</protein>
<dbReference type="PROSITE" id="PS50113">
    <property type="entry name" value="PAC"/>
    <property type="match status" value="1"/>
</dbReference>
<dbReference type="InterPro" id="IPR003661">
    <property type="entry name" value="HisK_dim/P_dom"/>
</dbReference>
<dbReference type="InterPro" id="IPR036890">
    <property type="entry name" value="HATPase_C_sf"/>
</dbReference>
<dbReference type="PANTHER" id="PTHR43711:SF1">
    <property type="entry name" value="HISTIDINE KINASE 1"/>
    <property type="match status" value="1"/>
</dbReference>
<dbReference type="InterPro" id="IPR004358">
    <property type="entry name" value="Sig_transdc_His_kin-like_C"/>
</dbReference>
<dbReference type="PRINTS" id="PR00344">
    <property type="entry name" value="BCTRLSENSOR"/>
</dbReference>
<evidence type="ECO:0000256" key="4">
    <source>
        <dbReference type="ARBA" id="ARBA00022679"/>
    </source>
</evidence>
<keyword evidence="13" id="KW-1185">Reference proteome</keyword>
<proteinExistence type="predicted"/>
<sequence length="596" mass="65865">MVSAIATVLVWRQRDSRADVWGAVAQCMAILWALVHLLSVSGDTLAWQRYWLLAFFPVLAMTITSMFCFTLYFTGRDEWFSSWRTRLLFSYPIATAVLSLTNGIHELVIVDPALESHGSYEILQYGWGPGFYAFAAVSYSIGVVYLSLLFLKGLRSRNVYRNLTFLIFASIAFLTVLTVFSATKKSPFPHFILHTIGYLFIGVVMIAATLSMRFIQQLPVDRFLSPFGSRFGSLVPLARDFVLEEIDNGVVVLDTNGRIVDINTTGKRMIGTDRAVGNHVSEVVHHDRIVDTGGLGGMLDGTQQLHAVQDELWIASPSGKRCYEVTVSELPGNDGVAAGYVVLLHDITDQKRRQQDLERQKADLETQKTKLEHQNEQLDRFAGIVSHDLRNPLNVANGYLADVSDRTGDDGETVTMEATTVEHVTVSLERMGDIIDDALALARQGRAITEFQDVRLSTVAREAWTNVDTGDATLELDCERSIQADPDRLLNVFENLFRNAVEHGSVASESEDLTISVGFSADGGFYVEDDGTGIPADRRSDIFDRGYTTSEVGTGFGLTIVRDIARAHGWEVAVTDGETGGTRFEFTGLEAARSDA</sequence>
<evidence type="ECO:0000313" key="12">
    <source>
        <dbReference type="EMBL" id="SEQ73199.1"/>
    </source>
</evidence>
<dbReference type="SMART" id="SM00387">
    <property type="entry name" value="HATPase_c"/>
    <property type="match status" value="1"/>
</dbReference>
<evidence type="ECO:0000313" key="13">
    <source>
        <dbReference type="Proteomes" id="UP000199114"/>
    </source>
</evidence>
<dbReference type="Pfam" id="PF00512">
    <property type="entry name" value="HisKA"/>
    <property type="match status" value="1"/>
</dbReference>
<keyword evidence="7" id="KW-0175">Coiled coil</keyword>
<evidence type="ECO:0000256" key="7">
    <source>
        <dbReference type="SAM" id="Coils"/>
    </source>
</evidence>
<dbReference type="STRING" id="1186196.SAMN04489841_2212"/>
<evidence type="ECO:0000256" key="8">
    <source>
        <dbReference type="SAM" id="Phobius"/>
    </source>
</evidence>
<evidence type="ECO:0000256" key="2">
    <source>
        <dbReference type="ARBA" id="ARBA00012438"/>
    </source>
</evidence>
<dbReference type="GO" id="GO:0000155">
    <property type="term" value="F:phosphorelay sensor kinase activity"/>
    <property type="evidence" value="ECO:0007669"/>
    <property type="project" value="InterPro"/>
</dbReference>
<dbReference type="PROSITE" id="PS50112">
    <property type="entry name" value="PAS"/>
    <property type="match status" value="1"/>
</dbReference>
<dbReference type="Proteomes" id="UP000199114">
    <property type="component" value="Unassembled WGS sequence"/>
</dbReference>
<dbReference type="InterPro" id="IPR036097">
    <property type="entry name" value="HisK_dim/P_sf"/>
</dbReference>
<dbReference type="CDD" id="cd00130">
    <property type="entry name" value="PAS"/>
    <property type="match status" value="1"/>
</dbReference>
<dbReference type="InterPro" id="IPR000014">
    <property type="entry name" value="PAS"/>
</dbReference>
<feature type="transmembrane region" description="Helical" evidence="8">
    <location>
        <begin position="87"/>
        <end position="110"/>
    </location>
</feature>
<dbReference type="InterPro" id="IPR003594">
    <property type="entry name" value="HATPase_dom"/>
</dbReference>
<keyword evidence="6" id="KW-0902">Two-component regulatory system</keyword>
<dbReference type="Pfam" id="PF16927">
    <property type="entry name" value="HisKA_7TM"/>
    <property type="match status" value="1"/>
</dbReference>
<feature type="domain" description="Histidine kinase" evidence="9">
    <location>
        <begin position="384"/>
        <end position="587"/>
    </location>
</feature>
<dbReference type="PROSITE" id="PS50109">
    <property type="entry name" value="HIS_KIN"/>
    <property type="match status" value="1"/>
</dbReference>
<keyword evidence="8" id="KW-0472">Membrane</keyword>
<feature type="transmembrane region" description="Helical" evidence="8">
    <location>
        <begin position="20"/>
        <end position="38"/>
    </location>
</feature>
<accession>A0A1H9IF40</accession>
<dbReference type="EC" id="2.7.13.3" evidence="2"/>
<feature type="transmembrane region" description="Helical" evidence="8">
    <location>
        <begin position="50"/>
        <end position="75"/>
    </location>
</feature>
<feature type="domain" description="PAS" evidence="10">
    <location>
        <begin position="242"/>
        <end position="271"/>
    </location>
</feature>
<dbReference type="Gene3D" id="3.30.565.10">
    <property type="entry name" value="Histidine kinase-like ATPase, C-terminal domain"/>
    <property type="match status" value="1"/>
</dbReference>
<dbReference type="SMART" id="SM00388">
    <property type="entry name" value="HisKA"/>
    <property type="match status" value="1"/>
</dbReference>
<dbReference type="InterPro" id="IPR005467">
    <property type="entry name" value="His_kinase_dom"/>
</dbReference>
<dbReference type="InterPro" id="IPR035965">
    <property type="entry name" value="PAS-like_dom_sf"/>
</dbReference>
<dbReference type="SUPFAM" id="SSF55785">
    <property type="entry name" value="PYP-like sensor domain (PAS domain)"/>
    <property type="match status" value="1"/>
</dbReference>
<dbReference type="SUPFAM" id="SSF47384">
    <property type="entry name" value="Homodimeric domain of signal transducing histidine kinase"/>
    <property type="match status" value="1"/>
</dbReference>
<dbReference type="CDD" id="cd00075">
    <property type="entry name" value="HATPase"/>
    <property type="match status" value="1"/>
</dbReference>
<evidence type="ECO:0000259" key="10">
    <source>
        <dbReference type="PROSITE" id="PS50112"/>
    </source>
</evidence>
<dbReference type="InterPro" id="IPR031621">
    <property type="entry name" value="HisKA_7TM"/>
</dbReference>
<keyword evidence="4" id="KW-0808">Transferase</keyword>
<keyword evidence="5" id="KW-0418">Kinase</keyword>
<feature type="coiled-coil region" evidence="7">
    <location>
        <begin position="347"/>
        <end position="381"/>
    </location>
</feature>
<keyword evidence="8" id="KW-0812">Transmembrane</keyword>
<evidence type="ECO:0000256" key="5">
    <source>
        <dbReference type="ARBA" id="ARBA00022777"/>
    </source>
</evidence>
<evidence type="ECO:0000256" key="3">
    <source>
        <dbReference type="ARBA" id="ARBA00022553"/>
    </source>
</evidence>
<dbReference type="CDD" id="cd14686">
    <property type="entry name" value="bZIP"/>
    <property type="match status" value="1"/>
</dbReference>
<dbReference type="InterPro" id="IPR000700">
    <property type="entry name" value="PAS-assoc_C"/>
</dbReference>
<evidence type="ECO:0000259" key="11">
    <source>
        <dbReference type="PROSITE" id="PS50113"/>
    </source>
</evidence>
<keyword evidence="3" id="KW-0597">Phosphoprotein</keyword>
<feature type="transmembrane region" description="Helical" evidence="8">
    <location>
        <begin position="195"/>
        <end position="215"/>
    </location>
</feature>
<name>A0A1H9IF40_9EURY</name>
<evidence type="ECO:0000256" key="1">
    <source>
        <dbReference type="ARBA" id="ARBA00000085"/>
    </source>
</evidence>
<feature type="transmembrane region" description="Helical" evidence="8">
    <location>
        <begin position="163"/>
        <end position="183"/>
    </location>
</feature>
<evidence type="ECO:0000256" key="6">
    <source>
        <dbReference type="ARBA" id="ARBA00023012"/>
    </source>
</evidence>
<dbReference type="Gene3D" id="3.30.450.20">
    <property type="entry name" value="PAS domain"/>
    <property type="match status" value="1"/>
</dbReference>
<keyword evidence="8" id="KW-1133">Transmembrane helix</keyword>
<organism evidence="12 13">
    <name type="scientific">Natrinema salaciae</name>
    <dbReference type="NCBI Taxonomy" id="1186196"/>
    <lineage>
        <taxon>Archaea</taxon>
        <taxon>Methanobacteriati</taxon>
        <taxon>Methanobacteriota</taxon>
        <taxon>Stenosarchaea group</taxon>
        <taxon>Halobacteria</taxon>
        <taxon>Halobacteriales</taxon>
        <taxon>Natrialbaceae</taxon>
        <taxon>Natrinema</taxon>
    </lineage>
</organism>
<gene>
    <name evidence="12" type="ORF">SAMN04489841_2212</name>
</gene>
<feature type="transmembrane region" description="Helical" evidence="8">
    <location>
        <begin position="130"/>
        <end position="151"/>
    </location>
</feature>
<dbReference type="SUPFAM" id="SSF55874">
    <property type="entry name" value="ATPase domain of HSP90 chaperone/DNA topoisomerase II/histidine kinase"/>
    <property type="match status" value="1"/>
</dbReference>
<dbReference type="InterPro" id="IPR050736">
    <property type="entry name" value="Sensor_HK_Regulatory"/>
</dbReference>
<feature type="domain" description="PAC" evidence="11">
    <location>
        <begin position="308"/>
        <end position="359"/>
    </location>
</feature>
<dbReference type="Pfam" id="PF13426">
    <property type="entry name" value="PAS_9"/>
    <property type="match status" value="1"/>
</dbReference>
<reference evidence="13" key="1">
    <citation type="submission" date="2016-10" db="EMBL/GenBank/DDBJ databases">
        <authorList>
            <person name="Varghese N."/>
            <person name="Submissions S."/>
        </authorList>
    </citation>
    <scope>NUCLEOTIDE SEQUENCE [LARGE SCALE GENOMIC DNA]</scope>
    <source>
        <strain evidence="13">DSM 25055</strain>
    </source>
</reference>
<evidence type="ECO:0000259" key="9">
    <source>
        <dbReference type="PROSITE" id="PS50109"/>
    </source>
</evidence>
<dbReference type="AlphaFoldDB" id="A0A1H9IF40"/>
<dbReference type="NCBIfam" id="TIGR00229">
    <property type="entry name" value="sensory_box"/>
    <property type="match status" value="1"/>
</dbReference>
<dbReference type="EMBL" id="FOFD01000003">
    <property type="protein sequence ID" value="SEQ73199.1"/>
    <property type="molecule type" value="Genomic_DNA"/>
</dbReference>
<dbReference type="Pfam" id="PF02518">
    <property type="entry name" value="HATPase_c"/>
    <property type="match status" value="1"/>
</dbReference>
<comment type="catalytic activity">
    <reaction evidence="1">
        <text>ATP + protein L-histidine = ADP + protein N-phospho-L-histidine.</text>
        <dbReference type="EC" id="2.7.13.3"/>
    </reaction>
</comment>